<comment type="caution">
    <text evidence="5">The sequence shown here is derived from an EMBL/GenBank/DDBJ whole genome shotgun (WGS) entry which is preliminary data.</text>
</comment>
<evidence type="ECO:0000256" key="2">
    <source>
        <dbReference type="ARBA" id="ARBA00011245"/>
    </source>
</evidence>
<dbReference type="GO" id="GO:0016651">
    <property type="term" value="F:oxidoreductase activity, acting on NAD(P)H"/>
    <property type="evidence" value="ECO:0007669"/>
    <property type="project" value="InterPro"/>
</dbReference>
<dbReference type="Proteomes" id="UP001271007">
    <property type="component" value="Unassembled WGS sequence"/>
</dbReference>
<proteinExistence type="inferred from homology"/>
<dbReference type="SUPFAM" id="SSF51735">
    <property type="entry name" value="NAD(P)-binding Rossmann-fold domains"/>
    <property type="match status" value="1"/>
</dbReference>
<gene>
    <name evidence="5" type="ORF">LTR09_011226</name>
</gene>
<keyword evidence="6" id="KW-1185">Reference proteome</keyword>
<dbReference type="AlphaFoldDB" id="A0AAJ0DCP8"/>
<evidence type="ECO:0000256" key="1">
    <source>
        <dbReference type="ARBA" id="ARBA00008072"/>
    </source>
</evidence>
<dbReference type="InterPro" id="IPR047122">
    <property type="entry name" value="Trans-enoyl_RdTase-like"/>
</dbReference>
<dbReference type="SUPFAM" id="SSF50129">
    <property type="entry name" value="GroES-like"/>
    <property type="match status" value="1"/>
</dbReference>
<dbReference type="Pfam" id="PF08240">
    <property type="entry name" value="ADH_N"/>
    <property type="match status" value="1"/>
</dbReference>
<dbReference type="EMBL" id="JAWDJX010000063">
    <property type="protein sequence ID" value="KAK3047354.1"/>
    <property type="molecule type" value="Genomic_DNA"/>
</dbReference>
<comment type="subunit">
    <text evidence="2">Monomer.</text>
</comment>
<reference evidence="5" key="1">
    <citation type="submission" date="2023-04" db="EMBL/GenBank/DDBJ databases">
        <title>Black Yeasts Isolated from many extreme environments.</title>
        <authorList>
            <person name="Coleine C."/>
            <person name="Stajich J.E."/>
            <person name="Selbmann L."/>
        </authorList>
    </citation>
    <scope>NUCLEOTIDE SEQUENCE</scope>
    <source>
        <strain evidence="5">CCFEE 5312</strain>
    </source>
</reference>
<dbReference type="Gene3D" id="3.90.180.10">
    <property type="entry name" value="Medium-chain alcohol dehydrogenases, catalytic domain"/>
    <property type="match status" value="2"/>
</dbReference>
<evidence type="ECO:0000256" key="3">
    <source>
        <dbReference type="ARBA" id="ARBA00023002"/>
    </source>
</evidence>
<dbReference type="InterPro" id="IPR011032">
    <property type="entry name" value="GroES-like_sf"/>
</dbReference>
<feature type="domain" description="Alcohol dehydrogenase-like N-terminal" evidence="4">
    <location>
        <begin position="30"/>
        <end position="98"/>
    </location>
</feature>
<evidence type="ECO:0000259" key="4">
    <source>
        <dbReference type="Pfam" id="PF08240"/>
    </source>
</evidence>
<dbReference type="PANTHER" id="PTHR45348">
    <property type="entry name" value="HYPOTHETICAL OXIDOREDUCTASE (EUROFUNG)"/>
    <property type="match status" value="1"/>
</dbReference>
<dbReference type="Gene3D" id="3.40.50.720">
    <property type="entry name" value="NAD(P)-binding Rossmann-like Domain"/>
    <property type="match status" value="1"/>
</dbReference>
<sequence>MPARTQNAAYVYEVGKSVQLGERDIPSPKANEVLVKVTSVQLLPHDAYGRDKGLFFGEKLPWVLGSSIAGVVEEAGPGVIAFKPGDRVFGISNLGHPTPDQAGLQQYAILQADSIGHTSDHVAALPNLEEPMVVLGAGTNVAKLFTRLATQVLGLRNIIAVADTSNTAELERARARHVIDRHATDASIISQVHAAAGGADRVAHIMDCASWGHSPATALMVRDRPSRLVTLHVVNEAQVQVERPLCHATIVQCSNANLGEHAAAFWRKLPRWLEQGIVEPTAFRTLDGLEHVAAINKQLNEYAAGKGFPQLIVHP</sequence>
<dbReference type="InterPro" id="IPR013154">
    <property type="entry name" value="ADH-like_N"/>
</dbReference>
<dbReference type="InterPro" id="IPR036291">
    <property type="entry name" value="NAD(P)-bd_dom_sf"/>
</dbReference>
<dbReference type="PANTHER" id="PTHR45348:SF2">
    <property type="entry name" value="ZINC-TYPE ALCOHOL DEHYDROGENASE-LIKE PROTEIN C2E1P3.01"/>
    <property type="match status" value="1"/>
</dbReference>
<keyword evidence="3" id="KW-0560">Oxidoreductase</keyword>
<protein>
    <recommendedName>
        <fullName evidence="4">Alcohol dehydrogenase-like N-terminal domain-containing protein</fullName>
    </recommendedName>
</protein>
<evidence type="ECO:0000313" key="5">
    <source>
        <dbReference type="EMBL" id="KAK3047354.1"/>
    </source>
</evidence>
<evidence type="ECO:0000313" key="6">
    <source>
        <dbReference type="Proteomes" id="UP001271007"/>
    </source>
</evidence>
<organism evidence="5 6">
    <name type="scientific">Extremus antarcticus</name>
    <dbReference type="NCBI Taxonomy" id="702011"/>
    <lineage>
        <taxon>Eukaryota</taxon>
        <taxon>Fungi</taxon>
        <taxon>Dikarya</taxon>
        <taxon>Ascomycota</taxon>
        <taxon>Pezizomycotina</taxon>
        <taxon>Dothideomycetes</taxon>
        <taxon>Dothideomycetidae</taxon>
        <taxon>Mycosphaerellales</taxon>
        <taxon>Extremaceae</taxon>
        <taxon>Extremus</taxon>
    </lineage>
</organism>
<comment type="similarity">
    <text evidence="1">Belongs to the zinc-containing alcohol dehydrogenase family.</text>
</comment>
<name>A0AAJ0DCP8_9PEZI</name>
<accession>A0AAJ0DCP8</accession>